<reference evidence="18 19" key="1">
    <citation type="submission" date="2015-09" db="EMBL/GenBank/DDBJ databases">
        <title>Trachymyrmex cornetzi WGS genome.</title>
        <authorList>
            <person name="Nygaard S."/>
            <person name="Hu H."/>
            <person name="Boomsma J."/>
            <person name="Zhang G."/>
        </authorList>
    </citation>
    <scope>NUCLEOTIDE SEQUENCE [LARGE SCALE GENOMIC DNA]</scope>
    <source>
        <strain evidence="18">Tcor2-1</strain>
        <tissue evidence="18">Whole body</tissue>
    </source>
</reference>
<dbReference type="EC" id="2.4.1.-" evidence="16"/>
<keyword evidence="10" id="KW-0735">Signal-anchor</keyword>
<dbReference type="GO" id="GO:0006493">
    <property type="term" value="P:protein O-linked glycosylation"/>
    <property type="evidence" value="ECO:0007669"/>
    <property type="project" value="UniProtKB-ARBA"/>
</dbReference>
<keyword evidence="9 16" id="KW-0430">Lectin</keyword>
<dbReference type="InterPro" id="IPR000772">
    <property type="entry name" value="Ricin_B_lectin"/>
</dbReference>
<evidence type="ECO:0000256" key="10">
    <source>
        <dbReference type="ARBA" id="ARBA00022968"/>
    </source>
</evidence>
<dbReference type="Pfam" id="PF00535">
    <property type="entry name" value="Glycos_transf_2"/>
    <property type="match status" value="1"/>
</dbReference>
<dbReference type="PROSITE" id="PS50231">
    <property type="entry name" value="RICIN_B_LECTIN"/>
    <property type="match status" value="1"/>
</dbReference>
<keyword evidence="14 16" id="KW-1015">Disulfide bond</keyword>
<evidence type="ECO:0000256" key="1">
    <source>
        <dbReference type="ARBA" id="ARBA00001936"/>
    </source>
</evidence>
<dbReference type="SUPFAM" id="SSF53448">
    <property type="entry name" value="Nucleotide-diphospho-sugar transferases"/>
    <property type="match status" value="1"/>
</dbReference>
<keyword evidence="5 16" id="KW-0328">Glycosyltransferase</keyword>
<keyword evidence="7 16" id="KW-0812">Transmembrane</keyword>
<evidence type="ECO:0000256" key="2">
    <source>
        <dbReference type="ARBA" id="ARBA00004323"/>
    </source>
</evidence>
<name>A0A151J9S3_9HYME</name>
<evidence type="ECO:0000259" key="17">
    <source>
        <dbReference type="SMART" id="SM00458"/>
    </source>
</evidence>
<evidence type="ECO:0000256" key="8">
    <source>
        <dbReference type="ARBA" id="ARBA00022723"/>
    </source>
</evidence>
<keyword evidence="8" id="KW-0479">Metal-binding</keyword>
<sequence>MSSRMWPRLIRRLRQRRTTLIVFLIIIFVCQFLLWYRRKEKSVNLENNFIRYKLAITCYLNGFKNVDSACFCYRSHGNQKDYIDQRGIHVVVGHYIGDSVDSLKIPNITKDVINQNLFNPLPFEGKNGEPVVIHPKDFYKMQQLYQINRFNLMASDKIPLNRSLPDVRKKKCISRYANLGNLPKTSIIIVFHNEAWSTLLRTVHSVINRSPKELLEEIILVDDNSEREFLKNSLDDYVKNLSVPTRVLRSNERIGLIKARLLGANDAKGEVLTFLDAHCECTIGWLEPLLEVVGKNATRIVAPVIDIINDNTFSYTRSFELHWGAFNWDLHFRWLTLNGRLLKERRDNIVEPFRTPAMAGGLFSMNRDYFFKLGSYDDQMRIWGGENLELSFRAWQCGGSIEIAPCSHVGHLFRKSSPYTFPGGVGDILYGNLARVALVWMDQWAEFYFKFNPEAARLRYKQQVRSRLALREKLQCKSFEWYLENVWPEHFFPTDDRFFGRIVHVGTKKCIIRPAAKGSYGQPSGNAVLHSCIPRPMLSQMFVMTKNGVIMTDESVCLDAPERDMQQKTPKVKIMACSGRERQKWKYDEQTKVILHVPSEMCLQATTDDDTLIIAACTKNLDQQWILEPVPWK</sequence>
<evidence type="ECO:0000256" key="4">
    <source>
        <dbReference type="ARBA" id="ARBA00005680"/>
    </source>
</evidence>
<gene>
    <name evidence="18" type="ORF">ALC57_05803</name>
</gene>
<dbReference type="SMART" id="SM00458">
    <property type="entry name" value="RICIN"/>
    <property type="match status" value="1"/>
</dbReference>
<evidence type="ECO:0000256" key="9">
    <source>
        <dbReference type="ARBA" id="ARBA00022734"/>
    </source>
</evidence>
<evidence type="ECO:0000256" key="13">
    <source>
        <dbReference type="ARBA" id="ARBA00023136"/>
    </source>
</evidence>
<keyword evidence="13 16" id="KW-0472">Membrane</keyword>
<accession>A0A151J9S3</accession>
<dbReference type="SUPFAM" id="SSF50370">
    <property type="entry name" value="Ricin B-like lectins"/>
    <property type="match status" value="1"/>
</dbReference>
<evidence type="ECO:0000256" key="3">
    <source>
        <dbReference type="ARBA" id="ARBA00004922"/>
    </source>
</evidence>
<evidence type="ECO:0000256" key="11">
    <source>
        <dbReference type="ARBA" id="ARBA00022989"/>
    </source>
</evidence>
<dbReference type="GO" id="GO:0046872">
    <property type="term" value="F:metal ion binding"/>
    <property type="evidence" value="ECO:0007669"/>
    <property type="project" value="UniProtKB-KW"/>
</dbReference>
<keyword evidence="15 16" id="KW-0464">Manganese</keyword>
<dbReference type="Proteomes" id="UP000078492">
    <property type="component" value="Unassembled WGS sequence"/>
</dbReference>
<comment type="similarity">
    <text evidence="4 16">Belongs to the glycosyltransferase 2 family. GalNAc-T subfamily.</text>
</comment>
<feature type="transmembrane region" description="Helical" evidence="16">
    <location>
        <begin position="20"/>
        <end position="36"/>
    </location>
</feature>
<dbReference type="GO" id="GO:0004653">
    <property type="term" value="F:polypeptide N-acetylgalactosaminyltransferase activity"/>
    <property type="evidence" value="ECO:0007669"/>
    <property type="project" value="UniProtKB-ARBA"/>
</dbReference>
<comment type="pathway">
    <text evidence="3 16">Protein modification; protein glycosylation.</text>
</comment>
<evidence type="ECO:0000313" key="18">
    <source>
        <dbReference type="EMBL" id="KYN21820.1"/>
    </source>
</evidence>
<evidence type="ECO:0000256" key="14">
    <source>
        <dbReference type="ARBA" id="ARBA00023157"/>
    </source>
</evidence>
<dbReference type="Gene3D" id="2.80.10.50">
    <property type="match status" value="1"/>
</dbReference>
<organism evidence="18 19">
    <name type="scientific">Trachymyrmex cornetzi</name>
    <dbReference type="NCBI Taxonomy" id="471704"/>
    <lineage>
        <taxon>Eukaryota</taxon>
        <taxon>Metazoa</taxon>
        <taxon>Ecdysozoa</taxon>
        <taxon>Arthropoda</taxon>
        <taxon>Hexapoda</taxon>
        <taxon>Insecta</taxon>
        <taxon>Pterygota</taxon>
        <taxon>Neoptera</taxon>
        <taxon>Endopterygota</taxon>
        <taxon>Hymenoptera</taxon>
        <taxon>Apocrita</taxon>
        <taxon>Aculeata</taxon>
        <taxon>Formicoidea</taxon>
        <taxon>Formicidae</taxon>
        <taxon>Myrmicinae</taxon>
        <taxon>Trachymyrmex</taxon>
    </lineage>
</organism>
<evidence type="ECO:0000256" key="6">
    <source>
        <dbReference type="ARBA" id="ARBA00022679"/>
    </source>
</evidence>
<evidence type="ECO:0000256" key="7">
    <source>
        <dbReference type="ARBA" id="ARBA00022692"/>
    </source>
</evidence>
<proteinExistence type="inferred from homology"/>
<dbReference type="AlphaFoldDB" id="A0A151J9S3"/>
<feature type="domain" description="Ricin B lectin" evidence="17">
    <location>
        <begin position="497"/>
        <end position="628"/>
    </location>
</feature>
<evidence type="ECO:0000256" key="5">
    <source>
        <dbReference type="ARBA" id="ARBA00022676"/>
    </source>
</evidence>
<dbReference type="InterPro" id="IPR029044">
    <property type="entry name" value="Nucleotide-diphossugar_trans"/>
</dbReference>
<dbReference type="PANTHER" id="PTHR11675">
    <property type="entry name" value="N-ACETYLGALACTOSAMINYLTRANSFERASE"/>
    <property type="match status" value="1"/>
</dbReference>
<dbReference type="InterPro" id="IPR035992">
    <property type="entry name" value="Ricin_B-like_lectins"/>
</dbReference>
<dbReference type="GO" id="GO:0000139">
    <property type="term" value="C:Golgi membrane"/>
    <property type="evidence" value="ECO:0007669"/>
    <property type="project" value="UniProtKB-SubCell"/>
</dbReference>
<dbReference type="FunFam" id="3.90.550.10:FF:000021">
    <property type="entry name" value="Polypeptide N-acetylgalactosaminyltransferase"/>
    <property type="match status" value="1"/>
</dbReference>
<evidence type="ECO:0000256" key="16">
    <source>
        <dbReference type="RuleBase" id="RU361242"/>
    </source>
</evidence>
<keyword evidence="6 16" id="KW-0808">Transferase</keyword>
<dbReference type="Pfam" id="PF00652">
    <property type="entry name" value="Ricin_B_lectin"/>
    <property type="match status" value="1"/>
</dbReference>
<evidence type="ECO:0000313" key="19">
    <source>
        <dbReference type="Proteomes" id="UP000078492"/>
    </source>
</evidence>
<evidence type="ECO:0000256" key="15">
    <source>
        <dbReference type="ARBA" id="ARBA00023211"/>
    </source>
</evidence>
<keyword evidence="11 16" id="KW-1133">Transmembrane helix</keyword>
<dbReference type="CDD" id="cd02510">
    <property type="entry name" value="pp-GalNAc-T"/>
    <property type="match status" value="1"/>
</dbReference>
<dbReference type="Gene3D" id="3.90.550.10">
    <property type="entry name" value="Spore Coat Polysaccharide Biosynthesis Protein SpsA, Chain A"/>
    <property type="match status" value="1"/>
</dbReference>
<dbReference type="STRING" id="471704.A0A151J9S3"/>
<dbReference type="UniPathway" id="UPA00378"/>
<evidence type="ECO:0000256" key="12">
    <source>
        <dbReference type="ARBA" id="ARBA00023034"/>
    </source>
</evidence>
<dbReference type="InterPro" id="IPR001173">
    <property type="entry name" value="Glyco_trans_2-like"/>
</dbReference>
<dbReference type="PANTHER" id="PTHR11675:SF118">
    <property type="entry name" value="POLYPEPTIDE N-ACETYLGALACTOSAMINYLTRANSFERASE 3"/>
    <property type="match status" value="1"/>
</dbReference>
<dbReference type="EMBL" id="KQ979361">
    <property type="protein sequence ID" value="KYN21820.1"/>
    <property type="molecule type" value="Genomic_DNA"/>
</dbReference>
<keyword evidence="19" id="KW-1185">Reference proteome</keyword>
<protein>
    <recommendedName>
        <fullName evidence="16">Polypeptide N-acetylgalactosaminyltransferase</fullName>
        <ecNumber evidence="16">2.4.1.-</ecNumber>
    </recommendedName>
    <alternativeName>
        <fullName evidence="16">Protein-UDP acetylgalactosaminyltransferase</fullName>
    </alternativeName>
</protein>
<comment type="cofactor">
    <cofactor evidence="1 16">
        <name>Mn(2+)</name>
        <dbReference type="ChEBI" id="CHEBI:29035"/>
    </cofactor>
</comment>
<dbReference type="GO" id="GO:0030246">
    <property type="term" value="F:carbohydrate binding"/>
    <property type="evidence" value="ECO:0007669"/>
    <property type="project" value="UniProtKB-KW"/>
</dbReference>
<comment type="subcellular location">
    <subcellularLocation>
        <location evidence="2 16">Golgi apparatus membrane</location>
        <topology evidence="2 16">Single-pass type II membrane protein</topology>
    </subcellularLocation>
</comment>
<keyword evidence="12 16" id="KW-0333">Golgi apparatus</keyword>
<dbReference type="InterPro" id="IPR045885">
    <property type="entry name" value="GalNAc-T"/>
</dbReference>